<dbReference type="NCBIfam" id="TIGR00254">
    <property type="entry name" value="GGDEF"/>
    <property type="match status" value="1"/>
</dbReference>
<keyword evidence="4" id="KW-1185">Reference proteome</keyword>
<keyword evidence="3" id="KW-0808">Transferase</keyword>
<dbReference type="InterPro" id="IPR052163">
    <property type="entry name" value="DGC-Regulatory_Protein"/>
</dbReference>
<dbReference type="PROSITE" id="PS50887">
    <property type="entry name" value="GGDEF"/>
    <property type="match status" value="1"/>
</dbReference>
<evidence type="ECO:0000313" key="4">
    <source>
        <dbReference type="Proteomes" id="UP001595932"/>
    </source>
</evidence>
<proteinExistence type="predicted"/>
<accession>A0ABV9MDY2</accession>
<evidence type="ECO:0000259" key="2">
    <source>
        <dbReference type="PROSITE" id="PS50887"/>
    </source>
</evidence>
<dbReference type="EC" id="2.7.7.65" evidence="3"/>
<dbReference type="InterPro" id="IPR000160">
    <property type="entry name" value="GGDEF_dom"/>
</dbReference>
<dbReference type="PANTHER" id="PTHR46663">
    <property type="entry name" value="DIGUANYLATE CYCLASE DGCT-RELATED"/>
    <property type="match status" value="1"/>
</dbReference>
<dbReference type="Pfam" id="PF00990">
    <property type="entry name" value="GGDEF"/>
    <property type="match status" value="1"/>
</dbReference>
<dbReference type="Pfam" id="PF01590">
    <property type="entry name" value="GAF"/>
    <property type="match status" value="1"/>
</dbReference>
<feature type="domain" description="GGDEF" evidence="2">
    <location>
        <begin position="182"/>
        <end position="312"/>
    </location>
</feature>
<dbReference type="Gene3D" id="3.30.450.40">
    <property type="match status" value="1"/>
</dbReference>
<evidence type="ECO:0000259" key="1">
    <source>
        <dbReference type="PROSITE" id="PS50125"/>
    </source>
</evidence>
<dbReference type="InterPro" id="IPR003018">
    <property type="entry name" value="GAF"/>
</dbReference>
<dbReference type="SMART" id="SM00267">
    <property type="entry name" value="GGDEF"/>
    <property type="match status" value="1"/>
</dbReference>
<dbReference type="EMBL" id="JBHSGL010000015">
    <property type="protein sequence ID" value="MFC4714081.1"/>
    <property type="molecule type" value="Genomic_DNA"/>
</dbReference>
<dbReference type="CDD" id="cd01949">
    <property type="entry name" value="GGDEF"/>
    <property type="match status" value="1"/>
</dbReference>
<sequence length="312" mass="35481">MGTFQELEMYKNFDELAEDVIDLAKEILPDQLFYLSSISEAQQMILKHSPNDTTIPIAEGLVLNLDDSLCSRVDFKTKQPLVYEDVKDGHELGVFEEKLEAANVRSYLGLPISFINGERFGTLCAVNDEKSQFDTKSITLLQRLVRMFAYYLDLERFAYRDSLTDLYNRHYLARFFEEHSKAGGAIFFLDLDGFKKVNDLYGHDTGDVVLKEVASKLQRFIAGHSDALAVRLGGDEFLVYFTEPASAAELSEWADRLLSSLSQWEADYPLSASIGIAQYPADVDCELKELLQQADEALYRAKKSGKNRYTFY</sequence>
<dbReference type="InterPro" id="IPR001054">
    <property type="entry name" value="A/G_cyclase"/>
</dbReference>
<gene>
    <name evidence="3" type="ORF">ACFO5U_14630</name>
</gene>
<dbReference type="PROSITE" id="PS50125">
    <property type="entry name" value="GUANYLATE_CYCLASE_2"/>
    <property type="match status" value="1"/>
</dbReference>
<reference evidence="4" key="1">
    <citation type="journal article" date="2019" name="Int. J. Syst. Evol. Microbiol.">
        <title>The Global Catalogue of Microorganisms (GCM) 10K type strain sequencing project: providing services to taxonomists for standard genome sequencing and annotation.</title>
        <authorList>
            <consortium name="The Broad Institute Genomics Platform"/>
            <consortium name="The Broad Institute Genome Sequencing Center for Infectious Disease"/>
            <person name="Wu L."/>
            <person name="Ma J."/>
        </authorList>
    </citation>
    <scope>NUCLEOTIDE SEQUENCE [LARGE SCALE GENOMIC DNA]</scope>
    <source>
        <strain evidence="4">CGMCC 1.12151</strain>
    </source>
</reference>
<evidence type="ECO:0000313" key="3">
    <source>
        <dbReference type="EMBL" id="MFC4714081.1"/>
    </source>
</evidence>
<dbReference type="PANTHER" id="PTHR46663:SF4">
    <property type="entry name" value="DIGUANYLATE CYCLASE DGCT-RELATED"/>
    <property type="match status" value="1"/>
</dbReference>
<dbReference type="Gene3D" id="3.30.70.270">
    <property type="match status" value="1"/>
</dbReference>
<dbReference type="GO" id="GO:0052621">
    <property type="term" value="F:diguanylate cyclase activity"/>
    <property type="evidence" value="ECO:0007669"/>
    <property type="project" value="UniProtKB-EC"/>
</dbReference>
<feature type="domain" description="Guanylate cyclase" evidence="1">
    <location>
        <begin position="185"/>
        <end position="276"/>
    </location>
</feature>
<dbReference type="SUPFAM" id="SSF55781">
    <property type="entry name" value="GAF domain-like"/>
    <property type="match status" value="1"/>
</dbReference>
<organism evidence="3 4">
    <name type="scientific">Planococcus dechangensis</name>
    <dbReference type="NCBI Taxonomy" id="1176255"/>
    <lineage>
        <taxon>Bacteria</taxon>
        <taxon>Bacillati</taxon>
        <taxon>Bacillota</taxon>
        <taxon>Bacilli</taxon>
        <taxon>Bacillales</taxon>
        <taxon>Caryophanaceae</taxon>
        <taxon>Planococcus</taxon>
    </lineage>
</organism>
<dbReference type="RefSeq" id="WP_377279815.1">
    <property type="nucleotide sequence ID" value="NZ_JBHSGL010000015.1"/>
</dbReference>
<dbReference type="InterPro" id="IPR043128">
    <property type="entry name" value="Rev_trsase/Diguanyl_cyclase"/>
</dbReference>
<dbReference type="Proteomes" id="UP001595932">
    <property type="component" value="Unassembled WGS sequence"/>
</dbReference>
<protein>
    <submittedName>
        <fullName evidence="3">Diguanylate cyclase domain-containing protein</fullName>
        <ecNumber evidence="3">2.7.7.65</ecNumber>
    </submittedName>
</protein>
<dbReference type="SUPFAM" id="SSF55073">
    <property type="entry name" value="Nucleotide cyclase"/>
    <property type="match status" value="1"/>
</dbReference>
<name>A0ABV9MDY2_9BACL</name>
<dbReference type="InterPro" id="IPR029787">
    <property type="entry name" value="Nucleotide_cyclase"/>
</dbReference>
<comment type="caution">
    <text evidence="3">The sequence shown here is derived from an EMBL/GenBank/DDBJ whole genome shotgun (WGS) entry which is preliminary data.</text>
</comment>
<keyword evidence="3" id="KW-0548">Nucleotidyltransferase</keyword>
<dbReference type="InterPro" id="IPR029016">
    <property type="entry name" value="GAF-like_dom_sf"/>
</dbReference>